<dbReference type="AlphaFoldDB" id="A0A835B0S1"/>
<evidence type="ECO:0000313" key="3">
    <source>
        <dbReference type="Proteomes" id="UP000636709"/>
    </source>
</evidence>
<evidence type="ECO:0000259" key="1">
    <source>
        <dbReference type="Pfam" id="PF03478"/>
    </source>
</evidence>
<dbReference type="PANTHER" id="PTHR33165">
    <property type="entry name" value="F-BOX DOMAIN CONTAINING PROTEIN-LIKE-RELATED"/>
    <property type="match status" value="1"/>
</dbReference>
<sequence length="408" mass="45797">MSSSTNRNHQSRNLSAEIKSLVPVPTRRRFSPFYFRQGQTGMRRRQAVVASSRNLVIILGCEARTPGTAAVALPQLGGPDVRANRDHRRTRAHYTNFRAVCRGWRRGTHDIHRPLGALDPRFHPRRWIMLREAKPPPGPDRHRRRFLNLDTGECVQKELPELEGHHLLGATTEGLLVLLDKSTYVVRMLNPATRQVDELPSIDPLLSKKTRKKISKYGHAYALKVTGVGLAGDSTIALCFLHPDGMLVVARPDDARWTPVESNGWLCTDMSFQGRFYCITVNGMAVMALDLDVTTTNQPPRLVVAAKLTCSPSLMQRHTVHLVESDGRLRLLHCKLFFTLREGFNGYIREYQAFEMDLAAKTTVPLGGLDGHAVFLGKTRALSVSSLVFPSIRHDRVYLAADIQEKSN</sequence>
<dbReference type="InterPro" id="IPR005174">
    <property type="entry name" value="KIB1-4_b-propeller"/>
</dbReference>
<keyword evidence="3" id="KW-1185">Reference proteome</keyword>
<dbReference type="Proteomes" id="UP000636709">
    <property type="component" value="Unassembled WGS sequence"/>
</dbReference>
<gene>
    <name evidence="2" type="ORF">HU200_051674</name>
</gene>
<organism evidence="2 3">
    <name type="scientific">Digitaria exilis</name>
    <dbReference type="NCBI Taxonomy" id="1010633"/>
    <lineage>
        <taxon>Eukaryota</taxon>
        <taxon>Viridiplantae</taxon>
        <taxon>Streptophyta</taxon>
        <taxon>Embryophyta</taxon>
        <taxon>Tracheophyta</taxon>
        <taxon>Spermatophyta</taxon>
        <taxon>Magnoliopsida</taxon>
        <taxon>Liliopsida</taxon>
        <taxon>Poales</taxon>
        <taxon>Poaceae</taxon>
        <taxon>PACMAD clade</taxon>
        <taxon>Panicoideae</taxon>
        <taxon>Panicodae</taxon>
        <taxon>Paniceae</taxon>
        <taxon>Anthephorinae</taxon>
        <taxon>Digitaria</taxon>
    </lineage>
</organism>
<proteinExistence type="predicted"/>
<dbReference type="OrthoDB" id="619048at2759"/>
<dbReference type="EMBL" id="JACEFO010002272">
    <property type="protein sequence ID" value="KAF8669335.1"/>
    <property type="molecule type" value="Genomic_DNA"/>
</dbReference>
<dbReference type="PANTHER" id="PTHR33165:SF63">
    <property type="entry name" value="OS03G0792300 PROTEIN"/>
    <property type="match status" value="1"/>
</dbReference>
<dbReference type="Pfam" id="PF03478">
    <property type="entry name" value="Beta-prop_KIB1-4"/>
    <property type="match status" value="1"/>
</dbReference>
<accession>A0A835B0S1</accession>
<comment type="caution">
    <text evidence="2">The sequence shown here is derived from an EMBL/GenBank/DDBJ whole genome shotgun (WGS) entry which is preliminary data.</text>
</comment>
<reference evidence="2" key="1">
    <citation type="submission" date="2020-07" db="EMBL/GenBank/DDBJ databases">
        <title>Genome sequence and genetic diversity analysis of an under-domesticated orphan crop, white fonio (Digitaria exilis).</title>
        <authorList>
            <person name="Bennetzen J.L."/>
            <person name="Chen S."/>
            <person name="Ma X."/>
            <person name="Wang X."/>
            <person name="Yssel A.E.J."/>
            <person name="Chaluvadi S.R."/>
            <person name="Johnson M."/>
            <person name="Gangashetty P."/>
            <person name="Hamidou F."/>
            <person name="Sanogo M.D."/>
            <person name="Zwaenepoel A."/>
            <person name="Wallace J."/>
            <person name="Van De Peer Y."/>
            <person name="Van Deynze A."/>
        </authorList>
    </citation>
    <scope>NUCLEOTIDE SEQUENCE</scope>
    <source>
        <tissue evidence="2">Leaves</tissue>
    </source>
</reference>
<protein>
    <recommendedName>
        <fullName evidence="1">KIB1-4 beta-propeller domain-containing protein</fullName>
    </recommendedName>
</protein>
<name>A0A835B0S1_9POAL</name>
<feature type="domain" description="KIB1-4 beta-propeller" evidence="1">
    <location>
        <begin position="146"/>
        <end position="402"/>
    </location>
</feature>
<evidence type="ECO:0000313" key="2">
    <source>
        <dbReference type="EMBL" id="KAF8669335.1"/>
    </source>
</evidence>